<reference evidence="5 6" key="1">
    <citation type="submission" date="2018-06" db="EMBL/GenBank/DDBJ databases">
        <title>Genomic Encyclopedia of Type Strains, Phase IV (KMG-IV): sequencing the most valuable type-strain genomes for metagenomic binning, comparative biology and taxonomic classification.</title>
        <authorList>
            <person name="Goeker M."/>
        </authorList>
    </citation>
    <scope>NUCLEOTIDE SEQUENCE [LARGE SCALE GENOMIC DNA]</scope>
    <source>
        <strain evidence="5 6">DSM 45521</strain>
    </source>
</reference>
<evidence type="ECO:0000313" key="5">
    <source>
        <dbReference type="EMBL" id="PYE15967.1"/>
    </source>
</evidence>
<name>A0A318RN58_WILLI</name>
<dbReference type="RefSeq" id="WP_110470590.1">
    <property type="nucleotide sequence ID" value="NZ_QJSP01000009.1"/>
</dbReference>
<dbReference type="Gene3D" id="1.10.357.10">
    <property type="entry name" value="Tetracycline Repressor, domain 2"/>
    <property type="match status" value="1"/>
</dbReference>
<protein>
    <submittedName>
        <fullName evidence="5">Tetracycline repressor-like protein</fullName>
    </submittedName>
</protein>
<proteinExistence type="predicted"/>
<keyword evidence="2" id="KW-0804">Transcription</keyword>
<dbReference type="GO" id="GO:0045892">
    <property type="term" value="P:negative regulation of DNA-templated transcription"/>
    <property type="evidence" value="ECO:0007669"/>
    <property type="project" value="InterPro"/>
</dbReference>
<feature type="region of interest" description="Disordered" evidence="3">
    <location>
        <begin position="1"/>
        <end position="20"/>
    </location>
</feature>
<feature type="domain" description="Tetracycline repressor TetR C-terminal" evidence="4">
    <location>
        <begin position="85"/>
        <end position="223"/>
    </location>
</feature>
<evidence type="ECO:0000259" key="4">
    <source>
        <dbReference type="Pfam" id="PF02909"/>
    </source>
</evidence>
<evidence type="ECO:0000313" key="6">
    <source>
        <dbReference type="Proteomes" id="UP000247591"/>
    </source>
</evidence>
<comment type="caution">
    <text evidence="5">The sequence shown here is derived from an EMBL/GenBank/DDBJ whole genome shotgun (WGS) entry which is preliminary data.</text>
</comment>
<dbReference type="InterPro" id="IPR036271">
    <property type="entry name" value="Tet_transcr_reg_TetR-rel_C_sf"/>
</dbReference>
<organism evidence="5 6">
    <name type="scientific">Williamsia limnetica</name>
    <dbReference type="NCBI Taxonomy" id="882452"/>
    <lineage>
        <taxon>Bacteria</taxon>
        <taxon>Bacillati</taxon>
        <taxon>Actinomycetota</taxon>
        <taxon>Actinomycetes</taxon>
        <taxon>Mycobacteriales</taxon>
        <taxon>Nocardiaceae</taxon>
        <taxon>Williamsia</taxon>
    </lineage>
</organism>
<sequence length="230" mass="25322">MSDPVNERAGTSRRGRPSKISRDSILQAARTLPLETMTMQAVADVLHVDRKALSYHVSDVTGLRELVALDIFETELSRVEFPAGGDWREVARQYARATRDAVVKVGPLATYIRLPSAEGTRNLVTVEVLLRSMVDAGFDVNEAGRILTLLTEVAYSTGRDTLRANHSSSVHPDVPDVARTLAAASPSDFPMLRRLVEARQNERSADGQLEFDLTVILTGLERRLPDDSGR</sequence>
<dbReference type="Proteomes" id="UP000247591">
    <property type="component" value="Unassembled WGS sequence"/>
</dbReference>
<dbReference type="InterPro" id="IPR004111">
    <property type="entry name" value="Repressor_TetR_C"/>
</dbReference>
<evidence type="ECO:0000256" key="3">
    <source>
        <dbReference type="SAM" id="MobiDB-lite"/>
    </source>
</evidence>
<dbReference type="AlphaFoldDB" id="A0A318RN58"/>
<dbReference type="OrthoDB" id="3209904at2"/>
<gene>
    <name evidence="5" type="ORF">DFR67_109195</name>
</gene>
<dbReference type="InterPro" id="IPR009057">
    <property type="entry name" value="Homeodomain-like_sf"/>
</dbReference>
<dbReference type="EMBL" id="QJSP01000009">
    <property type="protein sequence ID" value="PYE15967.1"/>
    <property type="molecule type" value="Genomic_DNA"/>
</dbReference>
<dbReference type="Gene3D" id="1.10.10.60">
    <property type="entry name" value="Homeodomain-like"/>
    <property type="match status" value="1"/>
</dbReference>
<dbReference type="SUPFAM" id="SSF48498">
    <property type="entry name" value="Tetracyclin repressor-like, C-terminal domain"/>
    <property type="match status" value="1"/>
</dbReference>
<evidence type="ECO:0000256" key="1">
    <source>
        <dbReference type="ARBA" id="ARBA00023015"/>
    </source>
</evidence>
<evidence type="ECO:0000256" key="2">
    <source>
        <dbReference type="ARBA" id="ARBA00023163"/>
    </source>
</evidence>
<accession>A0A318RN58</accession>
<keyword evidence="6" id="KW-1185">Reference proteome</keyword>
<dbReference type="SUPFAM" id="SSF46689">
    <property type="entry name" value="Homeodomain-like"/>
    <property type="match status" value="1"/>
</dbReference>
<keyword evidence="1" id="KW-0805">Transcription regulation</keyword>
<dbReference type="Pfam" id="PF02909">
    <property type="entry name" value="TetR_C_1"/>
    <property type="match status" value="1"/>
</dbReference>